<feature type="transmembrane region" description="Helical" evidence="11">
    <location>
        <begin position="516"/>
        <end position="540"/>
    </location>
</feature>
<dbReference type="InterPro" id="IPR017979">
    <property type="entry name" value="GPCR_3_CS"/>
</dbReference>
<reference evidence="14" key="3">
    <citation type="submission" date="2016-05" db="EMBL/GenBank/DDBJ databases">
        <title>WGS assembly of Xenopus tropicalis.</title>
        <authorList>
            <person name="Sessions A."/>
            <person name="Jenkins J."/>
            <person name="Mitros T."/>
            <person name="Lyons J.T."/>
            <person name="Dichmann D.S."/>
            <person name="Robert J."/>
            <person name="Harland R.M."/>
            <person name="Rokhsar D.S."/>
        </authorList>
    </citation>
    <scope>NUCLEOTIDE SEQUENCE</scope>
    <source>
        <strain evidence="14">Nigerian</strain>
    </source>
</reference>
<keyword evidence="6" id="KW-0297">G-protein coupled receptor</keyword>
<dbReference type="FunFam" id="3.40.50.2300:FF:000299">
    <property type="entry name" value="Uncharacterized protein"/>
    <property type="match status" value="1"/>
</dbReference>
<dbReference type="InterPro" id="IPR011500">
    <property type="entry name" value="GPCR_3_9-Cys_dom"/>
</dbReference>
<dbReference type="SUPFAM" id="SSF57184">
    <property type="entry name" value="Growth factor receptor domain"/>
    <property type="match status" value="1"/>
</dbReference>
<dbReference type="InterPro" id="IPR000337">
    <property type="entry name" value="GPCR_3"/>
</dbReference>
<evidence type="ECO:0000313" key="14">
    <source>
        <dbReference type="EMBL" id="OCA17767.1"/>
    </source>
</evidence>
<dbReference type="Pfam" id="PF00003">
    <property type="entry name" value="7tm_3"/>
    <property type="match status" value="1"/>
</dbReference>
<dbReference type="InterPro" id="IPR009030">
    <property type="entry name" value="Growth_fac_rcpt_cys_sf"/>
</dbReference>
<dbReference type="PANTHER" id="PTHR24061">
    <property type="entry name" value="CALCIUM-SENSING RECEPTOR-RELATED"/>
    <property type="match status" value="1"/>
</dbReference>
<dbReference type="Gene3D" id="2.10.50.30">
    <property type="entry name" value="GPCR, family 3, nine cysteines domain"/>
    <property type="match status" value="1"/>
</dbReference>
<feature type="signal peptide" evidence="12">
    <location>
        <begin position="1"/>
        <end position="18"/>
    </location>
</feature>
<evidence type="ECO:0000256" key="10">
    <source>
        <dbReference type="ARBA" id="ARBA00023224"/>
    </source>
</evidence>
<evidence type="ECO:0000256" key="6">
    <source>
        <dbReference type="ARBA" id="ARBA00023040"/>
    </source>
</evidence>
<dbReference type="CDD" id="cd15283">
    <property type="entry name" value="7tmC_V2R_pheromone"/>
    <property type="match status" value="1"/>
</dbReference>
<evidence type="ECO:0000256" key="9">
    <source>
        <dbReference type="ARBA" id="ARBA00023180"/>
    </source>
</evidence>
<dbReference type="PROSITE" id="PS50259">
    <property type="entry name" value="G_PROTEIN_RECEP_F3_4"/>
    <property type="match status" value="1"/>
</dbReference>
<evidence type="ECO:0000256" key="12">
    <source>
        <dbReference type="SAM" id="SignalP"/>
    </source>
</evidence>
<dbReference type="GO" id="GO:0004930">
    <property type="term" value="F:G protein-coupled receptor activity"/>
    <property type="evidence" value="ECO:0007669"/>
    <property type="project" value="UniProtKB-KW"/>
</dbReference>
<protein>
    <recommendedName>
        <fullName evidence="13">G-protein coupled receptors family 3 profile domain-containing protein</fullName>
    </recommendedName>
</protein>
<keyword evidence="9" id="KW-0325">Glycoprotein</keyword>
<feature type="transmembrane region" description="Helical" evidence="11">
    <location>
        <begin position="360"/>
        <end position="383"/>
    </location>
</feature>
<evidence type="ECO:0000256" key="8">
    <source>
        <dbReference type="ARBA" id="ARBA00023170"/>
    </source>
</evidence>
<evidence type="ECO:0000256" key="7">
    <source>
        <dbReference type="ARBA" id="ARBA00023136"/>
    </source>
</evidence>
<evidence type="ECO:0000256" key="5">
    <source>
        <dbReference type="ARBA" id="ARBA00022989"/>
    </source>
</evidence>
<evidence type="ECO:0000256" key="2">
    <source>
        <dbReference type="ARBA" id="ARBA00022475"/>
    </source>
</evidence>
<evidence type="ECO:0000256" key="11">
    <source>
        <dbReference type="SAM" id="Phobius"/>
    </source>
</evidence>
<keyword evidence="7 11" id="KW-0472">Membrane</keyword>
<keyword evidence="4 12" id="KW-0732">Signal</keyword>
<proteinExistence type="predicted"/>
<accession>A0A1B8Y497</accession>
<dbReference type="Pfam" id="PF07562">
    <property type="entry name" value="NCD3G"/>
    <property type="match status" value="1"/>
</dbReference>
<dbReference type="SUPFAM" id="SSF53822">
    <property type="entry name" value="Periplasmic binding protein-like I"/>
    <property type="match status" value="1"/>
</dbReference>
<sequence length="635" mass="71290">MIQFIFFLVALWVTPCSTQLSGSDSQCRIHITKPKYEYKYIQDGDIIIGGVFSVNYGVKYILDSNGKYIPICITPVQDRYIEIQTLLFSINEINKNPDLLPNVTLGTGPNDYVEHVAIAELVEYLGWTWVIILAAGDECSERESKNLMNELNKHGACVDLIGMLKEDINTDTRTLERIQKSTAEVVVLCGEKFRTKTYFVEKMIKEKTLVVPATWIPGYTFPLFNGSLAFKEGFIIFDNSEFEEYVMKIKEDVLLKDLLTVTSSCMTHDKEKDTLLQNVYRTLKSQCSSKCPPGYRKVPQKGAPPCCYDCTSCSEGEISNLTDMENCVTCLDYEWPNNGKTRCIEKPTDFLSYDRDSLTLVFNVITLILFVIALSILGTFISYRDTPVVKANNRSLSFILLVSIKLSFLSVFLFLGRPVDITCMLRQISFGITFSIAIACVLAKTIMVSVAFKATKPDSSWRKLAGAKLANTIVLVSSIIQVVISVIWLAISPPFAEQNIHSEPGKIIIQCNEGSVVAFYIVLSYMGLLASVSFIVAFLARSLPDSFNEAKYITFSMLLFCSVWITMIPAYLSTKGKYTVAVEIFAIISSSCGLLFCIFLPKCYIILLKPEMNTKLNLLGNKKKQCKSFKHSIHI</sequence>
<evidence type="ECO:0000256" key="3">
    <source>
        <dbReference type="ARBA" id="ARBA00022692"/>
    </source>
</evidence>
<dbReference type="PANTHER" id="PTHR24061:SF564">
    <property type="entry name" value="METABOTROPIC GLUTAMATE RECEPTOR 1"/>
    <property type="match status" value="1"/>
</dbReference>
<keyword evidence="3 11" id="KW-0812">Transmembrane</keyword>
<feature type="domain" description="G-protein coupled receptors family 3 profile" evidence="13">
    <location>
        <begin position="358"/>
        <end position="614"/>
    </location>
</feature>
<feature type="transmembrane region" description="Helical" evidence="11">
    <location>
        <begin position="473"/>
        <end position="496"/>
    </location>
</feature>
<feature type="transmembrane region" description="Helical" evidence="11">
    <location>
        <begin position="552"/>
        <end position="572"/>
    </location>
</feature>
<feature type="transmembrane region" description="Helical" evidence="11">
    <location>
        <begin position="584"/>
        <end position="607"/>
    </location>
</feature>
<dbReference type="InterPro" id="IPR000068">
    <property type="entry name" value="GPCR_3_Ca_sens_rcpt-rel"/>
</dbReference>
<feature type="chain" id="PRO_5008619450" description="G-protein coupled receptors family 3 profile domain-containing protein" evidence="12">
    <location>
        <begin position="19"/>
        <end position="635"/>
    </location>
</feature>
<evidence type="ECO:0000256" key="1">
    <source>
        <dbReference type="ARBA" id="ARBA00004651"/>
    </source>
</evidence>
<organism evidence="14">
    <name type="scientific">Xenopus tropicalis</name>
    <name type="common">Western clawed frog</name>
    <name type="synonym">Silurana tropicalis</name>
    <dbReference type="NCBI Taxonomy" id="8364"/>
    <lineage>
        <taxon>Eukaryota</taxon>
        <taxon>Metazoa</taxon>
        <taxon>Chordata</taxon>
        <taxon>Craniata</taxon>
        <taxon>Vertebrata</taxon>
        <taxon>Euteleostomi</taxon>
        <taxon>Amphibia</taxon>
        <taxon>Batrachia</taxon>
        <taxon>Anura</taxon>
        <taxon>Pipoidea</taxon>
        <taxon>Pipidae</taxon>
        <taxon>Xenopodinae</taxon>
        <taxon>Xenopus</taxon>
        <taxon>Silurana</taxon>
    </lineage>
</organism>
<evidence type="ECO:0000259" key="13">
    <source>
        <dbReference type="PROSITE" id="PS50259"/>
    </source>
</evidence>
<feature type="transmembrane region" description="Helical" evidence="11">
    <location>
        <begin position="428"/>
        <end position="452"/>
    </location>
</feature>
<name>A0A1B8Y497_XENTR</name>
<dbReference type="PRINTS" id="PR00248">
    <property type="entry name" value="GPCRMGR"/>
</dbReference>
<dbReference type="AlphaFoldDB" id="A0A1B8Y497"/>
<dbReference type="Gene3D" id="3.40.50.2300">
    <property type="match status" value="2"/>
</dbReference>
<keyword evidence="10" id="KW-0807">Transducer</keyword>
<dbReference type="InterPro" id="IPR038550">
    <property type="entry name" value="GPCR_3_9-Cys_sf"/>
</dbReference>
<keyword evidence="5 11" id="KW-1133">Transmembrane helix</keyword>
<dbReference type="PROSITE" id="PS00981">
    <property type="entry name" value="G_PROTEIN_RECEP_F3_3"/>
    <property type="match status" value="1"/>
</dbReference>
<dbReference type="InterPro" id="IPR001828">
    <property type="entry name" value="ANF_lig-bd_rcpt"/>
</dbReference>
<keyword evidence="8" id="KW-0675">Receptor</keyword>
<dbReference type="Pfam" id="PF01094">
    <property type="entry name" value="ANF_receptor"/>
    <property type="match status" value="1"/>
</dbReference>
<dbReference type="FunFam" id="2.10.50.30:FF:000003">
    <property type="entry name" value="Vomeronasal 2, receptor 120"/>
    <property type="match status" value="1"/>
</dbReference>
<dbReference type="GO" id="GO:0005886">
    <property type="term" value="C:plasma membrane"/>
    <property type="evidence" value="ECO:0007669"/>
    <property type="project" value="UniProtKB-SubCell"/>
</dbReference>
<reference evidence="14" key="2">
    <citation type="journal article" date="2010" name="Science">
        <title>The genome of the Western clawed frog Xenopus tropicalis.</title>
        <authorList>
            <person name="Hellsten U."/>
            <person name="Harland R.M."/>
            <person name="Gilchrist M.J."/>
            <person name="Hendrix D."/>
            <person name="Jurka J."/>
            <person name="Kapitonov V."/>
            <person name="Ovcharenko I."/>
            <person name="Putnam N.H."/>
            <person name="Shu S."/>
            <person name="Taher L."/>
            <person name="Blitz I.L."/>
            <person name="Blumberg B."/>
            <person name="Dichmann D.S."/>
            <person name="Dubchak I."/>
            <person name="Amaya E."/>
            <person name="Detter J.C."/>
            <person name="Fletcher R."/>
            <person name="Gerhard D.S."/>
            <person name="Goodstein D."/>
            <person name="Graves T."/>
            <person name="Grigoriev I.V."/>
            <person name="Grimwood J."/>
            <person name="Kawashima T."/>
            <person name="Lindquist E."/>
            <person name="Lucas S.M."/>
            <person name="Mead P.E."/>
            <person name="Mitros T."/>
            <person name="Ogino H."/>
            <person name="Ohta Y."/>
            <person name="Poliakov A.V."/>
            <person name="Pollet N."/>
            <person name="Robert J."/>
            <person name="Salamov A."/>
            <person name="Sater A.K."/>
            <person name="Schmutz J."/>
            <person name="Terry A."/>
            <person name="Vize P.D."/>
            <person name="Warren W.C."/>
            <person name="Wells D."/>
            <person name="Wills A."/>
            <person name="Wilson R.K."/>
            <person name="Zimmerman L.B."/>
            <person name="Zorn A.M."/>
            <person name="Grainger R."/>
            <person name="Grammer T."/>
            <person name="Khokha M.K."/>
            <person name="Richardson P.M."/>
            <person name="Rokhsar D.S."/>
        </authorList>
    </citation>
    <scope>NUCLEOTIDE SEQUENCE [LARGE SCALE GENOMIC DNA]</scope>
    <source>
        <strain evidence="14">Nigerian</strain>
    </source>
</reference>
<feature type="transmembrane region" description="Helical" evidence="11">
    <location>
        <begin position="395"/>
        <end position="416"/>
    </location>
</feature>
<dbReference type="EMBL" id="KV460467">
    <property type="protein sequence ID" value="OCA17767.1"/>
    <property type="molecule type" value="Genomic_DNA"/>
</dbReference>
<gene>
    <name evidence="14" type="ORF">XENTR_v90026692mg</name>
</gene>
<reference evidence="14" key="1">
    <citation type="submission" date="2009-11" db="EMBL/GenBank/DDBJ databases">
        <authorList>
            <consortium name="US DOE Joint Genome Institute (JGI-PGF)"/>
            <person name="Ottilar R."/>
            <person name="Schmutz J."/>
            <person name="Salamov A."/>
            <person name="Cheng J.F."/>
            <person name="Lucas S."/>
            <person name="Pitluck S."/>
            <person name="Gundlach H."/>
            <person name="Guo Y."/>
            <person name="Haberer G."/>
            <person name="Nasrallah J."/>
            <person name="Mayer K.F.X."/>
            <person name="van de Peer Y."/>
            <person name="Weigel D."/>
            <person name="Grigoriev I.V."/>
        </authorList>
    </citation>
    <scope>NUCLEOTIDE SEQUENCE</scope>
    <source>
        <strain evidence="14">Nigerian</strain>
    </source>
</reference>
<keyword evidence="2" id="KW-1003">Cell membrane</keyword>
<evidence type="ECO:0000256" key="4">
    <source>
        <dbReference type="ARBA" id="ARBA00022729"/>
    </source>
</evidence>
<dbReference type="InterPro" id="IPR017978">
    <property type="entry name" value="GPCR_3_C"/>
</dbReference>
<dbReference type="InterPro" id="IPR028082">
    <property type="entry name" value="Peripla_BP_I"/>
</dbReference>
<comment type="subcellular location">
    <subcellularLocation>
        <location evidence="1">Cell membrane</location>
        <topology evidence="1">Multi-pass membrane protein</topology>
    </subcellularLocation>
</comment>